<evidence type="ECO:0000313" key="2">
    <source>
        <dbReference type="Proteomes" id="UP000779507"/>
    </source>
</evidence>
<gene>
    <name evidence="1" type="ORF">HNP98_003713</name>
</gene>
<proteinExistence type="predicted"/>
<dbReference type="RefSeq" id="WP_173811635.1">
    <property type="nucleotide sequence ID" value="NZ_JABSNP010000022.1"/>
</dbReference>
<keyword evidence="2" id="KW-1185">Reference proteome</keyword>
<reference evidence="1 2" key="1">
    <citation type="submission" date="2020-05" db="EMBL/GenBank/DDBJ databases">
        <title>Genomic Encyclopedia of Type Strains, Phase IV (KMG-V): Genome sequencing to study the core and pangenomes of soil and plant-associated prokaryotes.</title>
        <authorList>
            <person name="Whitman W."/>
        </authorList>
    </citation>
    <scope>NUCLEOTIDE SEQUENCE [LARGE SCALE GENOMIC DNA]</scope>
    <source>
        <strain evidence="1 2">9A</strain>
    </source>
</reference>
<accession>A0ABX2FX57</accession>
<evidence type="ECO:0000313" key="1">
    <source>
        <dbReference type="EMBL" id="NRT20869.1"/>
    </source>
</evidence>
<sequence>MVDFDPHNERNQTLLAALDFNPPADYLSFVASNNIIYNDQQYSYLSECGDYLCAVNELIKFNLEYNNAEIYTGYFLIGSDGCDEAYAIEKTTGYFVKTPFIGHDDDTPIVVGQTWPEFQKHLYDNAA</sequence>
<dbReference type="EMBL" id="JABSNP010000022">
    <property type="protein sequence ID" value="NRT20869.1"/>
    <property type="molecule type" value="Genomic_DNA"/>
</dbReference>
<comment type="caution">
    <text evidence="1">The sequence shown here is derived from an EMBL/GenBank/DDBJ whole genome shotgun (WGS) entry which is preliminary data.</text>
</comment>
<organism evidence="1 2">
    <name type="scientific">Hymenobacter caeli</name>
    <dbReference type="NCBI Taxonomy" id="2735894"/>
    <lineage>
        <taxon>Bacteria</taxon>
        <taxon>Pseudomonadati</taxon>
        <taxon>Bacteroidota</taxon>
        <taxon>Cytophagia</taxon>
        <taxon>Cytophagales</taxon>
        <taxon>Hymenobacteraceae</taxon>
        <taxon>Hymenobacter</taxon>
    </lineage>
</organism>
<dbReference type="Proteomes" id="UP000779507">
    <property type="component" value="Unassembled WGS sequence"/>
</dbReference>
<name>A0ABX2FX57_9BACT</name>
<evidence type="ECO:0008006" key="3">
    <source>
        <dbReference type="Google" id="ProtNLM"/>
    </source>
</evidence>
<dbReference type="InterPro" id="IPR037883">
    <property type="entry name" value="Knr4/Smi1-like_sf"/>
</dbReference>
<dbReference type="Gene3D" id="3.40.1580.10">
    <property type="entry name" value="SMI1/KNR4-like"/>
    <property type="match status" value="1"/>
</dbReference>
<protein>
    <recommendedName>
        <fullName evidence="3">SMI1/KNR4 family protein</fullName>
    </recommendedName>
</protein>